<reference evidence="3" key="1">
    <citation type="submission" date="2024-06" db="EMBL/GenBank/DDBJ databases">
        <title>Multi-omics analyses provide insights into the biosynthesis of the anticancer antibiotic pleurotin in Hohenbuehelia grisea.</title>
        <authorList>
            <person name="Weaver J.A."/>
            <person name="Alberti F."/>
        </authorList>
    </citation>
    <scope>NUCLEOTIDE SEQUENCE [LARGE SCALE GENOMIC DNA]</scope>
    <source>
        <strain evidence="3">T-177</strain>
    </source>
</reference>
<name>A0ABR3JCI1_9AGAR</name>
<accession>A0ABR3JCI1</accession>
<proteinExistence type="predicted"/>
<dbReference type="Gene3D" id="2.80.10.50">
    <property type="match status" value="1"/>
</dbReference>
<dbReference type="CDD" id="cd00161">
    <property type="entry name" value="beta-trefoil_Ricin-like"/>
    <property type="match status" value="1"/>
</dbReference>
<organism evidence="2 3">
    <name type="scientific">Hohenbuehelia grisea</name>
    <dbReference type="NCBI Taxonomy" id="104357"/>
    <lineage>
        <taxon>Eukaryota</taxon>
        <taxon>Fungi</taxon>
        <taxon>Dikarya</taxon>
        <taxon>Basidiomycota</taxon>
        <taxon>Agaricomycotina</taxon>
        <taxon>Agaricomycetes</taxon>
        <taxon>Agaricomycetidae</taxon>
        <taxon>Agaricales</taxon>
        <taxon>Pleurotineae</taxon>
        <taxon>Pleurotaceae</taxon>
        <taxon>Hohenbuehelia</taxon>
    </lineage>
</organism>
<comment type="caution">
    <text evidence="2">The sequence shown here is derived from an EMBL/GenBank/DDBJ whole genome shotgun (WGS) entry which is preliminary data.</text>
</comment>
<dbReference type="Pfam" id="PF00652">
    <property type="entry name" value="Ricin_B_lectin"/>
    <property type="match status" value="1"/>
</dbReference>
<keyword evidence="3" id="KW-1185">Reference proteome</keyword>
<dbReference type="InterPro" id="IPR035992">
    <property type="entry name" value="Ricin_B-like_lectins"/>
</dbReference>
<dbReference type="EMBL" id="JASNQZ010000008">
    <property type="protein sequence ID" value="KAL0953322.1"/>
    <property type="molecule type" value="Genomic_DNA"/>
</dbReference>
<dbReference type="SUPFAM" id="SSF50370">
    <property type="entry name" value="Ricin B-like lectins"/>
    <property type="match status" value="1"/>
</dbReference>
<feature type="domain" description="Ricin B lectin" evidence="1">
    <location>
        <begin position="2"/>
        <end position="59"/>
    </location>
</feature>
<dbReference type="Proteomes" id="UP001556367">
    <property type="component" value="Unassembled WGS sequence"/>
</dbReference>
<dbReference type="InterPro" id="IPR000772">
    <property type="entry name" value="Ricin_B_lectin"/>
</dbReference>
<dbReference type="PROSITE" id="PS50231">
    <property type="entry name" value="RICIN_B_LECTIN"/>
    <property type="match status" value="1"/>
</dbReference>
<sequence length="61" mass="7132">MKIWTCYDDLPAQAWYYTADRRTAVTGKGQCLDLTNGSLKNGNRVQTWKCTDRNTNQIWFI</sequence>
<evidence type="ECO:0000313" key="3">
    <source>
        <dbReference type="Proteomes" id="UP001556367"/>
    </source>
</evidence>
<protein>
    <recommendedName>
        <fullName evidence="1">Ricin B lectin domain-containing protein</fullName>
    </recommendedName>
</protein>
<gene>
    <name evidence="2" type="ORF">HGRIS_004567</name>
</gene>
<evidence type="ECO:0000313" key="2">
    <source>
        <dbReference type="EMBL" id="KAL0953322.1"/>
    </source>
</evidence>
<evidence type="ECO:0000259" key="1">
    <source>
        <dbReference type="Pfam" id="PF00652"/>
    </source>
</evidence>